<organism evidence="2 3">
    <name type="scientific">Deinococcus humi</name>
    <dbReference type="NCBI Taxonomy" id="662880"/>
    <lineage>
        <taxon>Bacteria</taxon>
        <taxon>Thermotogati</taxon>
        <taxon>Deinococcota</taxon>
        <taxon>Deinococci</taxon>
        <taxon>Deinococcales</taxon>
        <taxon>Deinococcaceae</taxon>
        <taxon>Deinococcus</taxon>
    </lineage>
</organism>
<evidence type="ECO:0000313" key="3">
    <source>
        <dbReference type="Proteomes" id="UP000552709"/>
    </source>
</evidence>
<sequence>MTTPQPAQPHQVTLTPKALEMLEAVTDRRERDALLERIEALAADPEMQGKALLGELRGHRSVRAVGQRYRIVYRVIRDEVVVLVIGVGRRREGNRRDVYAQLERLNADERES</sequence>
<reference evidence="2 3" key="1">
    <citation type="submission" date="2020-08" db="EMBL/GenBank/DDBJ databases">
        <title>Genomic Encyclopedia of Type Strains, Phase IV (KMG-IV): sequencing the most valuable type-strain genomes for metagenomic binning, comparative biology and taxonomic classification.</title>
        <authorList>
            <person name="Goeker M."/>
        </authorList>
    </citation>
    <scope>NUCLEOTIDE SEQUENCE [LARGE SCALE GENOMIC DNA]</scope>
    <source>
        <strain evidence="2 3">DSM 27939</strain>
    </source>
</reference>
<proteinExistence type="predicted"/>
<keyword evidence="3" id="KW-1185">Reference proteome</keyword>
<gene>
    <name evidence="2" type="ORF">HNQ08_005502</name>
</gene>
<accession>A0A7W8NJ02</accession>
<dbReference type="InterPro" id="IPR007712">
    <property type="entry name" value="RelE/ParE_toxin"/>
</dbReference>
<keyword evidence="1" id="KW-1277">Toxin-antitoxin system</keyword>
<dbReference type="AlphaFoldDB" id="A0A7W8NJ02"/>
<evidence type="ECO:0000256" key="1">
    <source>
        <dbReference type="ARBA" id="ARBA00022649"/>
    </source>
</evidence>
<comment type="caution">
    <text evidence="2">The sequence shown here is derived from an EMBL/GenBank/DDBJ whole genome shotgun (WGS) entry which is preliminary data.</text>
</comment>
<dbReference type="RefSeq" id="WP_229790299.1">
    <property type="nucleotide sequence ID" value="NZ_JACHFL010000039.1"/>
</dbReference>
<evidence type="ECO:0000313" key="2">
    <source>
        <dbReference type="EMBL" id="MBB5366373.1"/>
    </source>
</evidence>
<dbReference type="Proteomes" id="UP000552709">
    <property type="component" value="Unassembled WGS sequence"/>
</dbReference>
<name>A0A7W8NJ02_9DEIO</name>
<dbReference type="EMBL" id="JACHFL010000039">
    <property type="protein sequence ID" value="MBB5366373.1"/>
    <property type="molecule type" value="Genomic_DNA"/>
</dbReference>
<protein>
    <submittedName>
        <fullName evidence="2">mRNA interferase RelE/StbE</fullName>
    </submittedName>
</protein>
<dbReference type="Gene3D" id="3.30.2310.20">
    <property type="entry name" value="RelE-like"/>
    <property type="match status" value="1"/>
</dbReference>
<dbReference type="Pfam" id="PF05016">
    <property type="entry name" value="ParE_toxin"/>
    <property type="match status" value="1"/>
</dbReference>
<dbReference type="SUPFAM" id="SSF143011">
    <property type="entry name" value="RelE-like"/>
    <property type="match status" value="1"/>
</dbReference>
<dbReference type="InterPro" id="IPR035093">
    <property type="entry name" value="RelE/ParE_toxin_dom_sf"/>
</dbReference>